<organism evidence="2">
    <name type="scientific">Alexandrium monilatum</name>
    <dbReference type="NCBI Taxonomy" id="311494"/>
    <lineage>
        <taxon>Eukaryota</taxon>
        <taxon>Sar</taxon>
        <taxon>Alveolata</taxon>
        <taxon>Dinophyceae</taxon>
        <taxon>Gonyaulacales</taxon>
        <taxon>Pyrocystaceae</taxon>
        <taxon>Alexandrium</taxon>
    </lineage>
</organism>
<feature type="region of interest" description="Disordered" evidence="1">
    <location>
        <begin position="199"/>
        <end position="236"/>
    </location>
</feature>
<feature type="region of interest" description="Disordered" evidence="1">
    <location>
        <begin position="803"/>
        <end position="872"/>
    </location>
</feature>
<dbReference type="PANTHER" id="PTHR21575:SF12">
    <property type="entry name" value="PROTEIN HID1"/>
    <property type="match status" value="1"/>
</dbReference>
<dbReference type="EMBL" id="HBNR01013983">
    <property type="protein sequence ID" value="CAE4569421.1"/>
    <property type="molecule type" value="Transcribed_RNA"/>
</dbReference>
<dbReference type="Pfam" id="PF09742">
    <property type="entry name" value="Dymeclin"/>
    <property type="match status" value="1"/>
</dbReference>
<feature type="region of interest" description="Disordered" evidence="1">
    <location>
        <begin position="916"/>
        <end position="954"/>
    </location>
</feature>
<evidence type="ECO:0000313" key="2">
    <source>
        <dbReference type="EMBL" id="CAE4569421.1"/>
    </source>
</evidence>
<protein>
    <recommendedName>
        <fullName evidence="3">Dymeclin</fullName>
    </recommendedName>
</protein>
<feature type="compositionally biased region" description="Basic and acidic residues" evidence="1">
    <location>
        <begin position="826"/>
        <end position="846"/>
    </location>
</feature>
<evidence type="ECO:0008006" key="3">
    <source>
        <dbReference type="Google" id="ProtNLM"/>
    </source>
</evidence>
<dbReference type="GO" id="GO:0000138">
    <property type="term" value="C:Golgi trans cisterna"/>
    <property type="evidence" value="ECO:0007669"/>
    <property type="project" value="TreeGrafter"/>
</dbReference>
<dbReference type="GO" id="GO:0005797">
    <property type="term" value="C:Golgi medial cisterna"/>
    <property type="evidence" value="ECO:0007669"/>
    <property type="project" value="TreeGrafter"/>
</dbReference>
<reference evidence="2" key="1">
    <citation type="submission" date="2021-01" db="EMBL/GenBank/DDBJ databases">
        <authorList>
            <person name="Corre E."/>
            <person name="Pelletier E."/>
            <person name="Niang G."/>
            <person name="Scheremetjew M."/>
            <person name="Finn R."/>
            <person name="Kale V."/>
            <person name="Holt S."/>
            <person name="Cochrane G."/>
            <person name="Meng A."/>
            <person name="Brown T."/>
            <person name="Cohen L."/>
        </authorList>
    </citation>
    <scope>NUCLEOTIDE SEQUENCE</scope>
    <source>
        <strain evidence="2">CCMP3105</strain>
    </source>
</reference>
<feature type="compositionally biased region" description="Basic and acidic residues" evidence="1">
    <location>
        <begin position="669"/>
        <end position="687"/>
    </location>
</feature>
<proteinExistence type="predicted"/>
<dbReference type="InterPro" id="IPR026705">
    <property type="entry name" value="Hid-1/Ecm30"/>
</dbReference>
<accession>A0A7S4V845</accession>
<feature type="compositionally biased region" description="Low complexity" evidence="1">
    <location>
        <begin position="262"/>
        <end position="290"/>
    </location>
</feature>
<dbReference type="AlphaFoldDB" id="A0A7S4V845"/>
<gene>
    <name evidence="2" type="ORF">AMON00008_LOCUS9040</name>
</gene>
<feature type="compositionally biased region" description="Low complexity" evidence="1">
    <location>
        <begin position="814"/>
        <end position="825"/>
    </location>
</feature>
<feature type="region of interest" description="Disordered" evidence="1">
    <location>
        <begin position="669"/>
        <end position="712"/>
    </location>
</feature>
<dbReference type="GO" id="GO:0016020">
    <property type="term" value="C:membrane"/>
    <property type="evidence" value="ECO:0007669"/>
    <property type="project" value="TreeGrafter"/>
</dbReference>
<name>A0A7S4V845_9DINO</name>
<sequence length="954" mass="99528">MRNFLGGLLGGRGSKQSVLQDLLRGLAQDGVPKDVWQQCLEADDFEDILEEQLSIKELAAILARSPGNALDLVLQCIEAIEGTLAIDASSLDDKAETALVNSTLVLTYLLASEFDEQASPGALAGGGPPDEAATASQERARTLRQRLWDSVPQEASLPPDAGGKKTVTYSLESPVGERIADAVMRMLFLEGFTIEGSEALDEGDRAEDTGINPSLLWRDGIGPEGAAQGRPDNDTRENRQLGLQLLAALLCGGAPAVPPKTSSGARAAAPAGRRGGRAAPAPAAGGSAAADVPKPLISDPRPLAYLCSPETPVPCRGELLYSLVSSALSYDPHGYGVPYGGYFAGANEEAFAALCLQVLCLLLQDAADARDDGVPAVVAWRPQEECGGGSPAAAQGQPLSSRLRGAPHAFRDLLAGVASERELSFLVSGVIALFGTLTEERSTYLPSSMRLPAFLPELLVLVFHLASCSSFVQALDAQGEVSALIEGILHVSSQAPEHMNEDVLGLLAGSVLLRLTGHRQVCISLNEDFEGDAPDSLPDVEGSIGDIVALASLKQVGEHLASAGGSWVRHSLVEVHLCALDNISTFAEDLAMETCLRFFALLERCSKSLALAKQARPGVGIWLPRLLEAFMNVVQYQYGLNSNLVYGLMTRRSLVADLATSVARLRKLAEEEGTQRPDAHTPSEGRAGDQGADAGPPKVGPPNGGGRASPDTHWWTESEEFLRPLQQLLEAVVPQLEAEVEKRDISTPDEAKELLPRCALGLLPVPHAFVMRSLRDCRTTNRACEECLVACLREGPLAALWDTDGGGSSSTNDAAAAGQARARAASCERKPPEADRRPAGPRERSASRRRRSSVSRERSVSRGPGGGARPVLGNALAGADAAKGGAAGASTLMAQLEAAAAEGVDLVALAKHLQAQQAAAAGQPSGEAAAPSGEAAATAAAAAPEAEDAGAAAA</sequence>
<feature type="region of interest" description="Disordered" evidence="1">
    <location>
        <begin position="257"/>
        <end position="293"/>
    </location>
</feature>
<dbReference type="PANTHER" id="PTHR21575">
    <property type="entry name" value="PROTEIN HID1"/>
    <property type="match status" value="1"/>
</dbReference>
<evidence type="ECO:0000256" key="1">
    <source>
        <dbReference type="SAM" id="MobiDB-lite"/>
    </source>
</evidence>